<comment type="caution">
    <text evidence="1">The sequence shown here is derived from an EMBL/GenBank/DDBJ whole genome shotgun (WGS) entry which is preliminary data.</text>
</comment>
<evidence type="ECO:0000313" key="1">
    <source>
        <dbReference type="EMBL" id="KAI8432680.1"/>
    </source>
</evidence>
<reference evidence="1 2" key="1">
    <citation type="journal article" date="2022" name="Genome Biol. Evol.">
        <title>The Spruce Budworm Genome: Reconstructing the Evolutionary History of Antifreeze Proteins.</title>
        <authorList>
            <person name="Beliveau C."/>
            <person name="Gagne P."/>
            <person name="Picq S."/>
            <person name="Vernygora O."/>
            <person name="Keeling C.I."/>
            <person name="Pinkney K."/>
            <person name="Doucet D."/>
            <person name="Wen F."/>
            <person name="Johnston J.S."/>
            <person name="Maaroufi H."/>
            <person name="Boyle B."/>
            <person name="Laroche J."/>
            <person name="Dewar K."/>
            <person name="Juretic N."/>
            <person name="Blackburn G."/>
            <person name="Nisole A."/>
            <person name="Brunet B."/>
            <person name="Brandao M."/>
            <person name="Lumley L."/>
            <person name="Duan J."/>
            <person name="Quan G."/>
            <person name="Lucarotti C.J."/>
            <person name="Roe A.D."/>
            <person name="Sperling F.A.H."/>
            <person name="Levesque R.C."/>
            <person name="Cusson M."/>
        </authorList>
    </citation>
    <scope>NUCLEOTIDE SEQUENCE [LARGE SCALE GENOMIC DNA]</scope>
    <source>
        <strain evidence="1">Glfc:IPQL:Cfum</strain>
    </source>
</reference>
<dbReference type="EMBL" id="CM046124">
    <property type="protein sequence ID" value="KAI8432680.1"/>
    <property type="molecule type" value="Genomic_DNA"/>
</dbReference>
<keyword evidence="2" id="KW-1185">Reference proteome</keyword>
<accession>A0ACC0K961</accession>
<dbReference type="Proteomes" id="UP001064048">
    <property type="component" value="Chromosome 24"/>
</dbReference>
<evidence type="ECO:0000313" key="2">
    <source>
        <dbReference type="Proteomes" id="UP001064048"/>
    </source>
</evidence>
<proteinExistence type="predicted"/>
<organism evidence="1 2">
    <name type="scientific">Choristoneura fumiferana</name>
    <name type="common">Spruce budworm moth</name>
    <name type="synonym">Archips fumiferana</name>
    <dbReference type="NCBI Taxonomy" id="7141"/>
    <lineage>
        <taxon>Eukaryota</taxon>
        <taxon>Metazoa</taxon>
        <taxon>Ecdysozoa</taxon>
        <taxon>Arthropoda</taxon>
        <taxon>Hexapoda</taxon>
        <taxon>Insecta</taxon>
        <taxon>Pterygota</taxon>
        <taxon>Neoptera</taxon>
        <taxon>Endopterygota</taxon>
        <taxon>Lepidoptera</taxon>
        <taxon>Glossata</taxon>
        <taxon>Ditrysia</taxon>
        <taxon>Tortricoidea</taxon>
        <taxon>Tortricidae</taxon>
        <taxon>Tortricinae</taxon>
        <taxon>Choristoneura</taxon>
    </lineage>
</organism>
<protein>
    <submittedName>
        <fullName evidence="1">Uncharacterized protein</fullName>
    </submittedName>
</protein>
<name>A0ACC0K961_CHOFU</name>
<gene>
    <name evidence="1" type="ORF">MSG28_013645</name>
</gene>
<sequence length="89" mass="9919">MSKQSPPPMDFCDSMRVTIKDFPEPAKWCSFSRELQKVYLPKTSLPVPLVTIGLALSSVNVLALPYNEETQPALWAPCPIATTWPIAEQ</sequence>